<organism evidence="2 3">
    <name type="scientific">Apodospora peruviana</name>
    <dbReference type="NCBI Taxonomy" id="516989"/>
    <lineage>
        <taxon>Eukaryota</taxon>
        <taxon>Fungi</taxon>
        <taxon>Dikarya</taxon>
        <taxon>Ascomycota</taxon>
        <taxon>Pezizomycotina</taxon>
        <taxon>Sordariomycetes</taxon>
        <taxon>Sordariomycetidae</taxon>
        <taxon>Sordariales</taxon>
        <taxon>Lasiosphaeriaceae</taxon>
        <taxon>Apodospora</taxon>
    </lineage>
</organism>
<reference evidence="2" key="1">
    <citation type="journal article" date="2023" name="Mol. Phylogenet. Evol.">
        <title>Genome-scale phylogeny and comparative genomics of the fungal order Sordariales.</title>
        <authorList>
            <person name="Hensen N."/>
            <person name="Bonometti L."/>
            <person name="Westerberg I."/>
            <person name="Brannstrom I.O."/>
            <person name="Guillou S."/>
            <person name="Cros-Aarteil S."/>
            <person name="Calhoun S."/>
            <person name="Haridas S."/>
            <person name="Kuo A."/>
            <person name="Mondo S."/>
            <person name="Pangilinan J."/>
            <person name="Riley R."/>
            <person name="LaButti K."/>
            <person name="Andreopoulos B."/>
            <person name="Lipzen A."/>
            <person name="Chen C."/>
            <person name="Yan M."/>
            <person name="Daum C."/>
            <person name="Ng V."/>
            <person name="Clum A."/>
            <person name="Steindorff A."/>
            <person name="Ohm R.A."/>
            <person name="Martin F."/>
            <person name="Silar P."/>
            <person name="Natvig D.O."/>
            <person name="Lalanne C."/>
            <person name="Gautier V."/>
            <person name="Ament-Velasquez S.L."/>
            <person name="Kruys A."/>
            <person name="Hutchinson M.I."/>
            <person name="Powell A.J."/>
            <person name="Barry K."/>
            <person name="Miller A.N."/>
            <person name="Grigoriev I.V."/>
            <person name="Debuchy R."/>
            <person name="Gladieux P."/>
            <person name="Hiltunen Thoren M."/>
            <person name="Johannesson H."/>
        </authorList>
    </citation>
    <scope>NUCLEOTIDE SEQUENCE</scope>
    <source>
        <strain evidence="2">CBS 118394</strain>
    </source>
</reference>
<dbReference type="AlphaFoldDB" id="A0AAE0ID82"/>
<reference evidence="2" key="2">
    <citation type="submission" date="2023-06" db="EMBL/GenBank/DDBJ databases">
        <authorList>
            <consortium name="Lawrence Berkeley National Laboratory"/>
            <person name="Haridas S."/>
            <person name="Hensen N."/>
            <person name="Bonometti L."/>
            <person name="Westerberg I."/>
            <person name="Brannstrom I.O."/>
            <person name="Guillou S."/>
            <person name="Cros-Aarteil S."/>
            <person name="Calhoun S."/>
            <person name="Kuo A."/>
            <person name="Mondo S."/>
            <person name="Pangilinan J."/>
            <person name="Riley R."/>
            <person name="Labutti K."/>
            <person name="Andreopoulos B."/>
            <person name="Lipzen A."/>
            <person name="Chen C."/>
            <person name="Yanf M."/>
            <person name="Daum C."/>
            <person name="Ng V."/>
            <person name="Clum A."/>
            <person name="Steindorff A."/>
            <person name="Ohm R."/>
            <person name="Martin F."/>
            <person name="Silar P."/>
            <person name="Natvig D."/>
            <person name="Lalanne C."/>
            <person name="Gautier V."/>
            <person name="Ament-Velasquez S.L."/>
            <person name="Kruys A."/>
            <person name="Hutchinson M.I."/>
            <person name="Powell A.J."/>
            <person name="Barry K."/>
            <person name="Miller A.N."/>
            <person name="Grigoriev I.V."/>
            <person name="Debuchy R."/>
            <person name="Gladieux P."/>
            <person name="Thoren M.H."/>
            <person name="Johannesson H."/>
        </authorList>
    </citation>
    <scope>NUCLEOTIDE SEQUENCE</scope>
    <source>
        <strain evidence="2">CBS 118394</strain>
    </source>
</reference>
<dbReference type="EMBL" id="JAUEDM010000003">
    <property type="protein sequence ID" value="KAK3322916.1"/>
    <property type="molecule type" value="Genomic_DNA"/>
</dbReference>
<evidence type="ECO:0000313" key="3">
    <source>
        <dbReference type="Proteomes" id="UP001283341"/>
    </source>
</evidence>
<keyword evidence="1" id="KW-0472">Membrane</keyword>
<evidence type="ECO:0000313" key="2">
    <source>
        <dbReference type="EMBL" id="KAK3322916.1"/>
    </source>
</evidence>
<keyword evidence="3" id="KW-1185">Reference proteome</keyword>
<proteinExistence type="predicted"/>
<keyword evidence="1" id="KW-0812">Transmembrane</keyword>
<name>A0AAE0ID82_9PEZI</name>
<feature type="transmembrane region" description="Helical" evidence="1">
    <location>
        <begin position="45"/>
        <end position="69"/>
    </location>
</feature>
<sequence>MSTTLQVVHRQLAHTLLPRQEPNNGTVVDVKNVDTKSFLSNREKVFIIFFCAGIVVAFVGGFIVGMTFVKRRLAKMAFRAAKKAHKMGESISSAEALLPAIDVEFSAYDEKADNMAGTSSSIPSKEVIMFGGMHENLLPRSSERYPWLPR</sequence>
<protein>
    <submittedName>
        <fullName evidence="2">Uncharacterized protein</fullName>
    </submittedName>
</protein>
<evidence type="ECO:0000256" key="1">
    <source>
        <dbReference type="SAM" id="Phobius"/>
    </source>
</evidence>
<gene>
    <name evidence="2" type="ORF">B0H66DRAFT_217037</name>
</gene>
<comment type="caution">
    <text evidence="2">The sequence shown here is derived from an EMBL/GenBank/DDBJ whole genome shotgun (WGS) entry which is preliminary data.</text>
</comment>
<dbReference type="Proteomes" id="UP001283341">
    <property type="component" value="Unassembled WGS sequence"/>
</dbReference>
<keyword evidence="1" id="KW-1133">Transmembrane helix</keyword>
<accession>A0AAE0ID82</accession>